<evidence type="ECO:0000256" key="1">
    <source>
        <dbReference type="ARBA" id="ARBA00004239"/>
    </source>
</evidence>
<evidence type="ECO:0000256" key="5">
    <source>
        <dbReference type="ARBA" id="ARBA00022525"/>
    </source>
</evidence>
<dbReference type="AlphaFoldDB" id="A0A482KEM4"/>
<evidence type="ECO:0000256" key="2">
    <source>
        <dbReference type="ARBA" id="ARBA00008623"/>
    </source>
</evidence>
<evidence type="ECO:0000256" key="9">
    <source>
        <dbReference type="ARBA" id="ARBA00023218"/>
    </source>
</evidence>
<proteinExistence type="evidence at transcript level"/>
<dbReference type="GO" id="GO:0001525">
    <property type="term" value="P:angiogenesis"/>
    <property type="evidence" value="ECO:0007669"/>
    <property type="project" value="UniProtKB-KW"/>
</dbReference>
<evidence type="ECO:0000256" key="6">
    <source>
        <dbReference type="ARBA" id="ARBA00022657"/>
    </source>
</evidence>
<dbReference type="GO" id="GO:0007369">
    <property type="term" value="P:gastrulation"/>
    <property type="evidence" value="ECO:0007669"/>
    <property type="project" value="UniProtKB-KW"/>
</dbReference>
<dbReference type="EMBL" id="MH686029">
    <property type="protein sequence ID" value="QBQ03923.1"/>
    <property type="molecule type" value="mRNA"/>
</dbReference>
<evidence type="ECO:0000256" key="3">
    <source>
        <dbReference type="ARBA" id="ARBA00020395"/>
    </source>
</evidence>
<keyword evidence="8 12" id="KW-0732">Signal</keyword>
<evidence type="ECO:0000256" key="8">
    <source>
        <dbReference type="ARBA" id="ARBA00022729"/>
    </source>
</evidence>
<evidence type="ECO:0000256" key="11">
    <source>
        <dbReference type="SAM" id="MobiDB-lite"/>
    </source>
</evidence>
<dbReference type="GO" id="GO:0005179">
    <property type="term" value="F:hormone activity"/>
    <property type="evidence" value="ECO:0007669"/>
    <property type="project" value="UniProtKB-KW"/>
</dbReference>
<dbReference type="GO" id="GO:0005576">
    <property type="term" value="C:extracellular region"/>
    <property type="evidence" value="ECO:0007669"/>
    <property type="project" value="UniProtKB-SubCell"/>
</dbReference>
<dbReference type="InterPro" id="IPR026155">
    <property type="entry name" value="Apelin"/>
</dbReference>
<sequence length="78" mass="8604">MNVKIFTLVILILVSMLCSVSGGPVAAPEEGKDLEEGGSIRKLVQQNAVRSAQGHRQASWRRGRRPRPRLSHKGPMPF</sequence>
<feature type="signal peptide" evidence="12">
    <location>
        <begin position="1"/>
        <end position="22"/>
    </location>
</feature>
<keyword evidence="6" id="KW-0037">Angiogenesis</keyword>
<keyword evidence="5" id="KW-0964">Secreted</keyword>
<organism evidence="13">
    <name type="scientific">Acipenser baerii</name>
    <name type="common">Siberian sturgeon</name>
    <dbReference type="NCBI Taxonomy" id="27689"/>
    <lineage>
        <taxon>Eukaryota</taxon>
        <taxon>Metazoa</taxon>
        <taxon>Chordata</taxon>
        <taxon>Craniata</taxon>
        <taxon>Vertebrata</taxon>
        <taxon>Euteleostomi</taxon>
        <taxon>Actinopterygii</taxon>
        <taxon>Chondrostei</taxon>
        <taxon>Acipenseriformes</taxon>
        <taxon>Acipenseridae</taxon>
        <taxon>Acipenser</taxon>
    </lineage>
</organism>
<dbReference type="Pfam" id="PF15360">
    <property type="entry name" value="Apelin"/>
    <property type="match status" value="1"/>
</dbReference>
<dbReference type="GO" id="GO:0031704">
    <property type="term" value="F:apelin receptor binding"/>
    <property type="evidence" value="ECO:0007669"/>
    <property type="project" value="InterPro"/>
</dbReference>
<keyword evidence="7" id="KW-0372">Hormone</keyword>
<comment type="subcellular location">
    <subcellularLocation>
        <location evidence="1">Secreted</location>
        <location evidence="1">Extracellular space</location>
    </subcellularLocation>
</comment>
<comment type="similarity">
    <text evidence="2">Belongs to the apelin family.</text>
</comment>
<evidence type="ECO:0000256" key="10">
    <source>
        <dbReference type="ARBA" id="ARBA00030305"/>
    </source>
</evidence>
<feature type="chain" id="PRO_5019717826" description="Apelin" evidence="12">
    <location>
        <begin position="23"/>
        <end position="78"/>
    </location>
</feature>
<evidence type="ECO:0000256" key="12">
    <source>
        <dbReference type="SAM" id="SignalP"/>
    </source>
</evidence>
<name>A0A482KEM4_ACIBE</name>
<dbReference type="PANTHER" id="PTHR15953:SF0">
    <property type="entry name" value="APELIN"/>
    <property type="match status" value="1"/>
</dbReference>
<evidence type="ECO:0000256" key="7">
    <source>
        <dbReference type="ARBA" id="ARBA00022702"/>
    </source>
</evidence>
<feature type="region of interest" description="Disordered" evidence="11">
    <location>
        <begin position="45"/>
        <end position="78"/>
    </location>
</feature>
<evidence type="ECO:0000256" key="4">
    <source>
        <dbReference type="ARBA" id="ARBA00022473"/>
    </source>
</evidence>
<feature type="compositionally biased region" description="Polar residues" evidence="11">
    <location>
        <begin position="45"/>
        <end position="56"/>
    </location>
</feature>
<reference evidence="13" key="2">
    <citation type="submission" date="2018-07" db="EMBL/GenBank/DDBJ databases">
        <authorList>
            <person name="Zhang X."/>
            <person name="Hao J."/>
        </authorList>
    </citation>
    <scope>NUCLEOTIDE SEQUENCE</scope>
</reference>
<feature type="compositionally biased region" description="Basic residues" evidence="11">
    <location>
        <begin position="58"/>
        <end position="72"/>
    </location>
</feature>
<keyword evidence="4" id="KW-0217">Developmental protein</keyword>
<protein>
    <recommendedName>
        <fullName evidence="3">Apelin</fullName>
    </recommendedName>
    <alternativeName>
        <fullName evidence="10">APJ endogenous ligand</fullName>
    </alternativeName>
</protein>
<reference evidence="13" key="1">
    <citation type="journal article" date="2017" name="Peptides">
        <title>The evidence of apelin has the bidirectional effects on feeding regulation in Siberian sturgeon (Acipenser baerii).</title>
        <authorList>
            <person name="Hao J."/>
            <person name="Liu Q."/>
            <person name="Zhang X."/>
            <person name="Wu Y."/>
            <person name="Zhu J."/>
            <person name="Qi J."/>
            <person name="Tang N."/>
            <person name="Wang S."/>
            <person name="Wang H."/>
            <person name="Chen D."/>
            <person name="Li Z."/>
        </authorList>
    </citation>
    <scope>NUCLEOTIDE SEQUENCE</scope>
</reference>
<accession>A0A482KEM4</accession>
<dbReference type="PANTHER" id="PTHR15953">
    <property type="entry name" value="APELIN"/>
    <property type="match status" value="1"/>
</dbReference>
<evidence type="ECO:0000313" key="13">
    <source>
        <dbReference type="EMBL" id="QBQ03923.1"/>
    </source>
</evidence>
<keyword evidence="9" id="KW-0306">Gastrulation</keyword>